<dbReference type="InterPro" id="IPR027828">
    <property type="entry name" value="DUF4465"/>
</dbReference>
<dbReference type="Proteomes" id="UP000179797">
    <property type="component" value="Unassembled WGS sequence"/>
</dbReference>
<dbReference type="EMBL" id="JRYR02000001">
    <property type="protein sequence ID" value="OHX67147.1"/>
    <property type="molecule type" value="Genomic_DNA"/>
</dbReference>
<evidence type="ECO:0008006" key="3">
    <source>
        <dbReference type="Google" id="ProtNLM"/>
    </source>
</evidence>
<reference evidence="1 2" key="1">
    <citation type="journal article" date="2012" name="Int. J. Syst. Evol. Microbiol.">
        <title>Flammeovirga pacifica sp. nov., isolated from deep-sea sediment.</title>
        <authorList>
            <person name="Xu H."/>
            <person name="Fu Y."/>
            <person name="Yang N."/>
            <person name="Ding Z."/>
            <person name="Lai Q."/>
            <person name="Zeng R."/>
        </authorList>
    </citation>
    <scope>NUCLEOTIDE SEQUENCE [LARGE SCALE GENOMIC DNA]</scope>
    <source>
        <strain evidence="2">DSM 24597 / LMG 26175 / WPAGA1</strain>
    </source>
</reference>
<accession>A0A1S1Z1N9</accession>
<dbReference type="Gene3D" id="2.60.120.1350">
    <property type="entry name" value="Protein of unknown function DUF4465"/>
    <property type="match status" value="1"/>
</dbReference>
<evidence type="ECO:0000313" key="2">
    <source>
        <dbReference type="Proteomes" id="UP000179797"/>
    </source>
</evidence>
<protein>
    <recommendedName>
        <fullName evidence="3">DUF4465 domain-containing protein</fullName>
    </recommendedName>
</protein>
<name>A0A1S1Z1N9_FLAPC</name>
<dbReference type="STRING" id="915059.NH26_12750"/>
<dbReference type="AlphaFoldDB" id="A0A1S1Z1N9"/>
<sequence>MKSFFIYIFTFISSFLLYSCGVEEIKDPRLEVAIISPKVNPTTARALVLKDQKFVYEARVRGGDDDSYKWSVNNEQIATTLRTDSISYSNEGFQIAKFEAGNNTYTGSAEITLYVVERAASFDDLTLNDNSYWVGNDMSGSSSTFTSGNISFNNVSPTSSDDYYEFGYSNITDSSVSEYGQYGAFLLLPSNNQFGVVRTYENGKLIMKFDGKYSPMSIDLANNGSVVQYAKGETGNNAFSNGDFYQIDIRGIRGDTVATDTVISTTLISRISNNLSVNNSWENQELISLGLVEGLEFTITTSKKDTANVITYPRRFCIDNLILLNDSGEISSLIND</sequence>
<comment type="caution">
    <text evidence="1">The sequence shown here is derived from an EMBL/GenBank/DDBJ whole genome shotgun (WGS) entry which is preliminary data.</text>
</comment>
<dbReference type="Pfam" id="PF14717">
    <property type="entry name" value="DUF4465"/>
    <property type="match status" value="1"/>
</dbReference>
<organism evidence="1 2">
    <name type="scientific">Flammeovirga pacifica</name>
    <dbReference type="NCBI Taxonomy" id="915059"/>
    <lineage>
        <taxon>Bacteria</taxon>
        <taxon>Pseudomonadati</taxon>
        <taxon>Bacteroidota</taxon>
        <taxon>Cytophagia</taxon>
        <taxon>Cytophagales</taxon>
        <taxon>Flammeovirgaceae</taxon>
        <taxon>Flammeovirga</taxon>
    </lineage>
</organism>
<keyword evidence="2" id="KW-1185">Reference proteome</keyword>
<proteinExistence type="predicted"/>
<dbReference type="RefSeq" id="WP_044225845.1">
    <property type="nucleotide sequence ID" value="NZ_JRYR02000001.1"/>
</dbReference>
<dbReference type="PROSITE" id="PS51257">
    <property type="entry name" value="PROKAR_LIPOPROTEIN"/>
    <property type="match status" value="1"/>
</dbReference>
<evidence type="ECO:0000313" key="1">
    <source>
        <dbReference type="EMBL" id="OHX67147.1"/>
    </source>
</evidence>
<gene>
    <name evidence="1" type="ORF">NH26_12750</name>
</gene>
<dbReference type="OrthoDB" id="975833at2"/>